<keyword evidence="1" id="KW-0472">Membrane</keyword>
<feature type="transmembrane region" description="Helical" evidence="1">
    <location>
        <begin position="9"/>
        <end position="30"/>
    </location>
</feature>
<sequence>MKEQTMGHGLYIAVGFVCVGLLIAFLFPIVRNAITDATSKLPVVPSAMIVTPVEHTNLIITLPNDATQAA</sequence>
<proteinExistence type="predicted"/>
<reference evidence="2 3" key="1">
    <citation type="submission" date="2016-10" db="EMBL/GenBank/DDBJ databases">
        <title>Paenibacillus species isolates.</title>
        <authorList>
            <person name="Beno S.M."/>
        </authorList>
    </citation>
    <scope>NUCLEOTIDE SEQUENCE [LARGE SCALE GENOMIC DNA]</scope>
    <source>
        <strain evidence="2 3">FSL H7-0604</strain>
    </source>
</reference>
<dbReference type="Proteomes" id="UP000187465">
    <property type="component" value="Unassembled WGS sequence"/>
</dbReference>
<keyword evidence="1" id="KW-1133">Transmembrane helix</keyword>
<accession>A0A1R0WW14</accession>
<dbReference type="AlphaFoldDB" id="A0A1R0WW14"/>
<comment type="caution">
    <text evidence="2">The sequence shown here is derived from an EMBL/GenBank/DDBJ whole genome shotgun (WGS) entry which is preliminary data.</text>
</comment>
<dbReference type="RefSeq" id="WP_076179777.1">
    <property type="nucleotide sequence ID" value="NZ_MKQP01000064.1"/>
</dbReference>
<dbReference type="EMBL" id="MKQP01000064">
    <property type="protein sequence ID" value="OMD22747.1"/>
    <property type="molecule type" value="Genomic_DNA"/>
</dbReference>
<protein>
    <submittedName>
        <fullName evidence="2">Uncharacterized protein</fullName>
    </submittedName>
</protein>
<gene>
    <name evidence="2" type="ORF">BJP51_31380</name>
</gene>
<keyword evidence="1" id="KW-0812">Transmembrane</keyword>
<evidence type="ECO:0000313" key="2">
    <source>
        <dbReference type="EMBL" id="OMD22747.1"/>
    </source>
</evidence>
<organism evidence="2 3">
    <name type="scientific">Paenibacillus odorifer</name>
    <dbReference type="NCBI Taxonomy" id="189426"/>
    <lineage>
        <taxon>Bacteria</taxon>
        <taxon>Bacillati</taxon>
        <taxon>Bacillota</taxon>
        <taxon>Bacilli</taxon>
        <taxon>Bacillales</taxon>
        <taxon>Paenibacillaceae</taxon>
        <taxon>Paenibacillus</taxon>
    </lineage>
</organism>
<evidence type="ECO:0000256" key="1">
    <source>
        <dbReference type="SAM" id="Phobius"/>
    </source>
</evidence>
<name>A0A1R0WW14_9BACL</name>
<evidence type="ECO:0000313" key="3">
    <source>
        <dbReference type="Proteomes" id="UP000187465"/>
    </source>
</evidence>